<proteinExistence type="inferred from homology"/>
<feature type="site" description="Positions MEP for the nucleophilic attack" evidence="7">
    <location>
        <position position="239"/>
    </location>
</feature>
<dbReference type="InterPro" id="IPR029044">
    <property type="entry name" value="Nucleotide-diphossugar_trans"/>
</dbReference>
<dbReference type="PANTHER" id="PTHR32125">
    <property type="entry name" value="2-C-METHYL-D-ERYTHRITOL 4-PHOSPHATE CYTIDYLYLTRANSFERASE, CHLOROPLASTIC"/>
    <property type="match status" value="1"/>
</dbReference>
<comment type="function">
    <text evidence="7">Catalyzes the formation of 4-diphosphocytidyl-2-C-methyl-D-erythritol from CTP and 2-C-methyl-D-erythritol 4-phosphate (MEP).</text>
</comment>
<dbReference type="HAMAP" id="MF_00108">
    <property type="entry name" value="IspD"/>
    <property type="match status" value="1"/>
</dbReference>
<evidence type="ECO:0000313" key="10">
    <source>
        <dbReference type="Proteomes" id="UP000239025"/>
    </source>
</evidence>
<feature type="site" description="Transition state stabilizer" evidence="7">
    <location>
        <position position="42"/>
    </location>
</feature>
<dbReference type="InterPro" id="IPR018294">
    <property type="entry name" value="ISPD_synthase_CS"/>
</dbReference>
<feature type="site" description="Transition state stabilizer" evidence="7">
    <location>
        <position position="49"/>
    </location>
</feature>
<feature type="region of interest" description="Disordered" evidence="8">
    <location>
        <begin position="255"/>
        <end position="274"/>
    </location>
</feature>
<evidence type="ECO:0000256" key="3">
    <source>
        <dbReference type="ARBA" id="ARBA00009789"/>
    </source>
</evidence>
<name>A0A193SKY6_9PSED</name>
<evidence type="ECO:0000256" key="7">
    <source>
        <dbReference type="HAMAP-Rule" id="MF_00108"/>
    </source>
</evidence>
<keyword evidence="5 7" id="KW-0548">Nucleotidyltransferase</keyword>
<dbReference type="PANTHER" id="PTHR32125:SF4">
    <property type="entry name" value="2-C-METHYL-D-ERYTHRITOL 4-PHOSPHATE CYTIDYLYLTRANSFERASE, CHLOROPLASTIC"/>
    <property type="match status" value="1"/>
</dbReference>
<gene>
    <name evidence="7 9" type="primary">ispD</name>
    <name evidence="9" type="ORF">PL963_01364</name>
</gene>
<evidence type="ECO:0000256" key="6">
    <source>
        <dbReference type="ARBA" id="ARBA00023229"/>
    </source>
</evidence>
<comment type="pathway">
    <text evidence="2 7">Isoprenoid biosynthesis; isopentenyl diphosphate biosynthesis via DXP pathway; isopentenyl diphosphate from 1-deoxy-D-xylulose 5-phosphate: step 2/6.</text>
</comment>
<keyword evidence="6 7" id="KW-0414">Isoprene biosynthesis</keyword>
<evidence type="ECO:0000256" key="8">
    <source>
        <dbReference type="SAM" id="MobiDB-lite"/>
    </source>
</evidence>
<dbReference type="NCBIfam" id="TIGR00453">
    <property type="entry name" value="ispD"/>
    <property type="match status" value="1"/>
</dbReference>
<feature type="site" description="Positions MEP for the nucleophilic attack" evidence="7">
    <location>
        <position position="183"/>
    </location>
</feature>
<comment type="catalytic activity">
    <reaction evidence="1 7">
        <text>2-C-methyl-D-erythritol 4-phosphate + CTP + H(+) = 4-CDP-2-C-methyl-D-erythritol + diphosphate</text>
        <dbReference type="Rhea" id="RHEA:13429"/>
        <dbReference type="ChEBI" id="CHEBI:15378"/>
        <dbReference type="ChEBI" id="CHEBI:33019"/>
        <dbReference type="ChEBI" id="CHEBI:37563"/>
        <dbReference type="ChEBI" id="CHEBI:57823"/>
        <dbReference type="ChEBI" id="CHEBI:58262"/>
        <dbReference type="EC" id="2.7.7.60"/>
    </reaction>
</comment>
<keyword evidence="10" id="KW-1185">Reference proteome</keyword>
<dbReference type="EC" id="2.7.7.60" evidence="7"/>
<comment type="similarity">
    <text evidence="3 7">Belongs to the IspD/TarI cytidylyltransferase family. IspD subfamily.</text>
</comment>
<dbReference type="GO" id="GO:0019288">
    <property type="term" value="P:isopentenyl diphosphate biosynthetic process, methylerythritol 4-phosphate pathway"/>
    <property type="evidence" value="ECO:0007669"/>
    <property type="project" value="UniProtKB-UniRule"/>
</dbReference>
<dbReference type="InterPro" id="IPR050088">
    <property type="entry name" value="IspD/TarI_cytidylyltransf_bact"/>
</dbReference>
<dbReference type="AlphaFoldDB" id="A0A193SKY6"/>
<protein>
    <recommendedName>
        <fullName evidence="7">2-C-methyl-D-erythritol 4-phosphate cytidylyltransferase</fullName>
        <ecNumber evidence="7">2.7.7.60</ecNumber>
    </recommendedName>
    <alternativeName>
        <fullName evidence="7">4-diphosphocytidyl-2C-methyl-D-erythritol synthase</fullName>
    </alternativeName>
    <alternativeName>
        <fullName evidence="7">MEP cytidylyltransferase</fullName>
        <shortName evidence="7">MCT</shortName>
    </alternativeName>
</protein>
<sequence>MNWAWSRTAKPFTSSRNNQVGAMKDFLPAFWAVIPAAGIGARMAADRPKQYLPLGGLTILEHSLLCFLDHPRLKGLVISLAVDDPYWAALPCAHDTRIQRVDGGSERSGSVLNALLHLHAQGASDNDWVLVHDAARPNLARSDLDNLLGELADDPVGGLLAVPARDTLKRADSSGRVLETVDRSLIWQAFTPQMFRLGALHRALADSLVSNVSITDEASAIEWAGQSPRLIEGRSDNIKVTRPEDLEWLRQRRSKFGRQVSATGDTHPSSPTLP</sequence>
<dbReference type="PROSITE" id="PS01295">
    <property type="entry name" value="ISPD"/>
    <property type="match status" value="1"/>
</dbReference>
<evidence type="ECO:0000256" key="5">
    <source>
        <dbReference type="ARBA" id="ARBA00022695"/>
    </source>
</evidence>
<evidence type="ECO:0000256" key="1">
    <source>
        <dbReference type="ARBA" id="ARBA00001282"/>
    </source>
</evidence>
<dbReference type="GO" id="GO:0050518">
    <property type="term" value="F:2-C-methyl-D-erythritol 4-phosphate cytidylyltransferase activity"/>
    <property type="evidence" value="ECO:0007669"/>
    <property type="project" value="UniProtKB-UniRule"/>
</dbReference>
<organism evidence="9 10">
    <name type="scientific">Pseudomonas cerasi</name>
    <dbReference type="NCBI Taxonomy" id="1583341"/>
    <lineage>
        <taxon>Bacteria</taxon>
        <taxon>Pseudomonadati</taxon>
        <taxon>Pseudomonadota</taxon>
        <taxon>Gammaproteobacteria</taxon>
        <taxon>Pseudomonadales</taxon>
        <taxon>Pseudomonadaceae</taxon>
        <taxon>Pseudomonas</taxon>
    </lineage>
</organism>
<dbReference type="Gene3D" id="3.90.550.10">
    <property type="entry name" value="Spore Coat Polysaccharide Biosynthesis Protein SpsA, Chain A"/>
    <property type="match status" value="1"/>
</dbReference>
<dbReference type="InterPro" id="IPR034683">
    <property type="entry name" value="IspD/TarI"/>
</dbReference>
<dbReference type="CDD" id="cd02516">
    <property type="entry name" value="CDP-ME_synthetase"/>
    <property type="match status" value="1"/>
</dbReference>
<evidence type="ECO:0000313" key="9">
    <source>
        <dbReference type="EMBL" id="SOS17123.1"/>
    </source>
</evidence>
<accession>A0A193SKY6</accession>
<dbReference type="InterPro" id="IPR001228">
    <property type="entry name" value="IspD"/>
</dbReference>
<dbReference type="EMBL" id="LT963395">
    <property type="protein sequence ID" value="SOS17123.1"/>
    <property type="molecule type" value="Genomic_DNA"/>
</dbReference>
<evidence type="ECO:0000256" key="4">
    <source>
        <dbReference type="ARBA" id="ARBA00022679"/>
    </source>
</evidence>
<dbReference type="FunFam" id="3.90.550.10:FF:000003">
    <property type="entry name" value="2-C-methyl-D-erythritol 4-phosphate cytidylyltransferase"/>
    <property type="match status" value="1"/>
</dbReference>
<reference evidence="10" key="1">
    <citation type="submission" date="2017-11" db="EMBL/GenBank/DDBJ databases">
        <authorList>
            <person name="Blom J."/>
        </authorList>
    </citation>
    <scope>NUCLEOTIDE SEQUENCE [LARGE SCALE GENOMIC DNA]</scope>
</reference>
<keyword evidence="4 7" id="KW-0808">Transferase</keyword>
<feature type="compositionally biased region" description="Polar residues" evidence="8">
    <location>
        <begin position="260"/>
        <end position="274"/>
    </location>
</feature>
<dbReference type="SUPFAM" id="SSF53448">
    <property type="entry name" value="Nucleotide-diphospho-sugar transferases"/>
    <property type="match status" value="1"/>
</dbReference>
<dbReference type="Pfam" id="PF01128">
    <property type="entry name" value="IspD"/>
    <property type="match status" value="1"/>
</dbReference>
<dbReference type="UniPathway" id="UPA00056">
    <property type="reaction ID" value="UER00093"/>
</dbReference>
<dbReference type="Proteomes" id="UP000239025">
    <property type="component" value="Chromosome 1"/>
</dbReference>
<evidence type="ECO:0000256" key="2">
    <source>
        <dbReference type="ARBA" id="ARBA00004787"/>
    </source>
</evidence>